<evidence type="ECO:0000256" key="2">
    <source>
        <dbReference type="SAM" id="MobiDB-lite"/>
    </source>
</evidence>
<accession>A0A8H3WRI9</accession>
<dbReference type="AlphaFoldDB" id="A0A8H3WRI9"/>
<name>A0A8H3WRI9_9PEZI</name>
<organism evidence="3 4">
    <name type="scientific">Colletotrichum asianum</name>
    <dbReference type="NCBI Taxonomy" id="702518"/>
    <lineage>
        <taxon>Eukaryota</taxon>
        <taxon>Fungi</taxon>
        <taxon>Dikarya</taxon>
        <taxon>Ascomycota</taxon>
        <taxon>Pezizomycotina</taxon>
        <taxon>Sordariomycetes</taxon>
        <taxon>Hypocreomycetidae</taxon>
        <taxon>Glomerellales</taxon>
        <taxon>Glomerellaceae</taxon>
        <taxon>Colletotrichum</taxon>
        <taxon>Colletotrichum gloeosporioides species complex</taxon>
    </lineage>
</organism>
<keyword evidence="4" id="KW-1185">Reference proteome</keyword>
<reference evidence="3 4" key="1">
    <citation type="submission" date="2019-12" db="EMBL/GenBank/DDBJ databases">
        <title>A genome sequence resource for the geographically widespread anthracnose pathogen Colletotrichum asianum.</title>
        <authorList>
            <person name="Meng Y."/>
        </authorList>
    </citation>
    <scope>NUCLEOTIDE SEQUENCE [LARGE SCALE GENOMIC DNA]</scope>
    <source>
        <strain evidence="3 4">ICMP 18580</strain>
    </source>
</reference>
<gene>
    <name evidence="3" type="ORF">GQ607_002121</name>
</gene>
<keyword evidence="1" id="KW-0175">Coiled coil</keyword>
<sequence>MSVKLTSDCWSRWEAVIRHIAANYTFPASTEDGLNVFLHMNPGSASTFRASSGGYKFVIDVTRRGNRIMDIVAITITAKQKQDPRCNGYVITRACDIHPNESEEELPGAPELRWIQVTSGGECYRHCCDKESNALDRAHAKPRLSWETTRLRIIQKAYEQEVLALQRKNKKKTKKSATQDARIDTEVLRQDSEKEIEALRRLLEEVSGELEKEKESRKKWKDAARRKTNDIDAIDLTSEDESSRPKLEEEIASLKEDKKLLMEEKRLLQEDKQRSAKLLQAVQDNSRRYNGEFEKRLRDLRKANDELQEGHLADKKNLQALQNTNVALRDRVKHLEKKNTEASSDNLQEIKEMSAELKILENNIQILKANHTHDKEELSAEVEHLKADNSRLQNAKKSVDQYANGLKEKLQTFEKQPNHASQTIKKLEEDLQLKNDHSRRTEEALEGRLREAQAINRKQAIEMIGMRKTIRDKDECIAQLQQRTPNDCNNPSTQHQQPLMFSQYPSEFALSRDLEVQRNNARRAENRADRLQHELDNMSMRREHDRDNSIRVQELSKRCDEHTAEIANLTSELEAAKWKLMDSEETLSDKTLKATLEVQNIKREMQELEKKYAEKVAATASIERRFHDKDAYTENLETKLEELRGTMENVLGQVSVHQGRKRRRTEGPDFQL</sequence>
<comment type="caution">
    <text evidence="3">The sequence shown here is derived from an EMBL/GenBank/DDBJ whole genome shotgun (WGS) entry which is preliminary data.</text>
</comment>
<feature type="coiled-coil region" evidence="1">
    <location>
        <begin position="155"/>
        <end position="395"/>
    </location>
</feature>
<feature type="region of interest" description="Disordered" evidence="2">
    <location>
        <begin position="652"/>
        <end position="672"/>
    </location>
</feature>
<proteinExistence type="predicted"/>
<dbReference type="Proteomes" id="UP000434172">
    <property type="component" value="Unassembled WGS sequence"/>
</dbReference>
<evidence type="ECO:0000313" key="4">
    <source>
        <dbReference type="Proteomes" id="UP000434172"/>
    </source>
</evidence>
<evidence type="ECO:0000256" key="1">
    <source>
        <dbReference type="SAM" id="Coils"/>
    </source>
</evidence>
<protein>
    <submittedName>
        <fullName evidence="3">Uncharacterized protein</fullName>
    </submittedName>
</protein>
<dbReference type="EMBL" id="WOWK01000006">
    <property type="protein sequence ID" value="KAF0330717.1"/>
    <property type="molecule type" value="Genomic_DNA"/>
</dbReference>
<evidence type="ECO:0000313" key="3">
    <source>
        <dbReference type="EMBL" id="KAF0330717.1"/>
    </source>
</evidence>
<dbReference type="OrthoDB" id="4846122at2759"/>